<comment type="caution">
    <text evidence="1">The sequence shown here is derived from an EMBL/GenBank/DDBJ whole genome shotgun (WGS) entry which is preliminary data.</text>
</comment>
<dbReference type="Proteomes" id="UP001627154">
    <property type="component" value="Unassembled WGS sequence"/>
</dbReference>
<proteinExistence type="predicted"/>
<keyword evidence="2" id="KW-1185">Reference proteome</keyword>
<reference evidence="1 2" key="1">
    <citation type="journal article" date="2024" name="bioRxiv">
        <title>A reference genome for Trichogramma kaykai: A tiny desert-dwelling parasitoid wasp with competing sex-ratio distorters.</title>
        <authorList>
            <person name="Culotta J."/>
            <person name="Lindsey A.R."/>
        </authorList>
    </citation>
    <scope>NUCLEOTIDE SEQUENCE [LARGE SCALE GENOMIC DNA]</scope>
    <source>
        <strain evidence="1 2">KSX58</strain>
    </source>
</reference>
<dbReference type="AlphaFoldDB" id="A0ABD2X6M7"/>
<evidence type="ECO:0000313" key="2">
    <source>
        <dbReference type="Proteomes" id="UP001627154"/>
    </source>
</evidence>
<sequence>MIEKFILTHGDDGLIFAYHPEKRRPYYRYTTFSLRILTFKKFFDESSSLLGNVETIDHSLRVAELHRKFCLLPYRLNKLKYEYRARGRLFTIVVSPRIIRPVNSAENQSLSICIENRTKITIWHARVT</sequence>
<organism evidence="1 2">
    <name type="scientific">Trichogramma kaykai</name>
    <dbReference type="NCBI Taxonomy" id="54128"/>
    <lineage>
        <taxon>Eukaryota</taxon>
        <taxon>Metazoa</taxon>
        <taxon>Ecdysozoa</taxon>
        <taxon>Arthropoda</taxon>
        <taxon>Hexapoda</taxon>
        <taxon>Insecta</taxon>
        <taxon>Pterygota</taxon>
        <taxon>Neoptera</taxon>
        <taxon>Endopterygota</taxon>
        <taxon>Hymenoptera</taxon>
        <taxon>Apocrita</taxon>
        <taxon>Proctotrupomorpha</taxon>
        <taxon>Chalcidoidea</taxon>
        <taxon>Trichogrammatidae</taxon>
        <taxon>Trichogramma</taxon>
    </lineage>
</organism>
<accession>A0ABD2X6M7</accession>
<evidence type="ECO:0000313" key="1">
    <source>
        <dbReference type="EMBL" id="KAL3400376.1"/>
    </source>
</evidence>
<dbReference type="EMBL" id="JBJJXI010000051">
    <property type="protein sequence ID" value="KAL3400376.1"/>
    <property type="molecule type" value="Genomic_DNA"/>
</dbReference>
<gene>
    <name evidence="1" type="ORF">TKK_006242</name>
</gene>
<protein>
    <submittedName>
        <fullName evidence="1">Uncharacterized protein</fullName>
    </submittedName>
</protein>
<name>A0ABD2X6M7_9HYME</name>